<dbReference type="SMART" id="SM00089">
    <property type="entry name" value="PKD"/>
    <property type="match status" value="10"/>
</dbReference>
<protein>
    <submittedName>
        <fullName evidence="2">PKD domain-containing protein</fullName>
    </submittedName>
</protein>
<proteinExistence type="predicted"/>
<comment type="caution">
    <text evidence="2">The sequence shown here is derived from an EMBL/GenBank/DDBJ whole genome shotgun (WGS) entry which is preliminary data.</text>
</comment>
<dbReference type="CDD" id="cd00146">
    <property type="entry name" value="PKD"/>
    <property type="match status" value="7"/>
</dbReference>
<dbReference type="EMBL" id="JBHSEG010000008">
    <property type="protein sequence ID" value="MFC4455203.1"/>
    <property type="molecule type" value="Genomic_DNA"/>
</dbReference>
<feature type="domain" description="PKD" evidence="1">
    <location>
        <begin position="951"/>
        <end position="991"/>
    </location>
</feature>
<gene>
    <name evidence="2" type="ORF">ACFO0P_15600</name>
</gene>
<feature type="domain" description="PKD" evidence="1">
    <location>
        <begin position="475"/>
        <end position="534"/>
    </location>
</feature>
<dbReference type="Gene3D" id="2.60.40.10">
    <property type="entry name" value="Immunoglobulins"/>
    <property type="match status" value="9"/>
</dbReference>
<feature type="domain" description="PKD" evidence="1">
    <location>
        <begin position="204"/>
        <end position="267"/>
    </location>
</feature>
<feature type="domain" description="PKD" evidence="1">
    <location>
        <begin position="874"/>
        <end position="929"/>
    </location>
</feature>
<sequence length="2095" mass="218045">MTQRPPPHCGFPTRLLRTFLLIFSVVLTLLQGRASASNEHAVIPPFSCYATFSCKVNIDAIPIDTTWETVDWGDGTTTAARQGNASHTYAAGAVGPHIVRVLSTAADEATGTITVLDPGDLKLTLNPGTVKAGDLLQLTLTGLADQPTYTVDWGDAQQAVPRGAGGTVILTHRYTTPQDYIVTVKPNAGATAGPSASASVTVEPLPVDFTVVPTGPLKATVTFTNLVVTDTAPYRLDWGDNSPVGTLKDASPIPHTYSLPGTYHVTLAGGGMNIFLTRDVTVQAPPVTLTISPPQGQPGTVFAPTATGLLPDVTYTLDWGDGSKDAGSSTLPFPPHQYKSGGTFTVQLLNGNVTVSSAVVQVTVPAPTATASVVDLTARLSLSKLLKGITYTVSWGDGGPPQTLVATGDTVTPEHTYTDVGTYVIIVTPDHGTPAAPVKVTTFARTPTVTVAPAITVTGQLVKTTVKGLLSSLRYRLDWGDGRQEELQGVTNVDVDRTHSYARPGNYTVTVTPLADVSHLGSVNVTVNAAAPVLSASVNRLRATVTASGLIPDVTYTLLWGNGASSSVTASGSTATLTYDYPRPNTYHLTMQANLPAAQVGQTDLTVPVPTPTFMVPGPATANTPVVATAEDLVPGVTYILAWGDNSPSTSISGVEKASPTHTYTSVGTFQVQLSVNGAVLLTQAVTVNAPAPVLTAGHQNLTATLNLGQLVRMVRYSVNWADGVTESLIADAEQMSLKHTYQQPGTYHVVVSTGAVQSAVDVTVRIDSAPAPGLTLQPDVAAVYQPVTANVTQLQASLTYTLDWADGSTETLTGVTAATRVHSYAQARAYAVQVSAPETGVTTHTVTVQVPVPTVTVQATGLGATAVLANLVPQLTYQLDWGDHTAPEAVTGAAGRTLTHRYATPGTYTVQLRAPGVTDVTAPVSVTVPPANVDVTAQGLAVTAQLTALEPSLTYTLDWGDQHTTPVTGAAAQTLTHAYALPGTYTVRLTSPGVVPVVRPVVVQADPARLIVLSPDLTATATLSGLLPAAVYTIDWGDGQQQQLSGAAERTVTHRYAATGQYTVTLTTPGQPPVTTSVVVGLPPTEQLVATPGSEPATVTVTAQQLLASSSYLLDYGDGVQEPLAFEGTAGRWTHRYTTPGTHVITLSLRLPDGTSAVRAVATVQVQVGLAVTDSALSFTRPEQTTTLTLDTLDPFAADLTVQYTGSGTLSGEWLLDGQPVQAATLQLPEGSGTARVTLQRSEQRPGRHTLAFHITQLTSSCPACGQPFAQDPDRVTLTLDTPTTLTFGDFKVQLDSIGTLDPQAFAATGSFPLIVGGGLIGTQRVTVSGLQVQRSGAVVAVTGGAPLVVNLNGAAVRSVRLGFASVTLDHLTLSRDGAQLSGTLHLPDTTTDLAFQDAPLSAAGDLLAEARPGGAALTGVKIGSTGITVAGSSALLDLSARRNPDGLAEAYRDASAGAPGSDWMGVLLPAAQVTVAGDLFPGAPVTLQAPMAYTLGGYTASLTLPGGTRTVLGWPVTVRDLRVGVQSSSLQRIVGPGSVQVPLVNEPLPVTLGWNPNIAGTGSKWTLRSDAPLPSHSFGRTSLQAGAAAWDIDAYGAARLKFSNASWNLGGVSGANVVLPLYNLMFTADGNATLGGKAWASITGLTNLSLFKYPFPAAELGVQRQANGQYTLGLRGKLQVASELPVSAQLNPVLFWIKDGQDVRVTIDRIHLSADIRKVSVDLNVDAEFKDADTLEFNGDGTLTIAEKLKVAAKAGFGREDGTSYGYVWASVAAQGSPLRPLAQIDGVGFYEFHGGLALNMVWPEGRFDRRPVKAIPTGGDAVTVALQGGTVFGTVADEGRTAHFSGTLGFDTEGSIAITAKAWLFKPISEGALGGAPENGQALVNLVVPPSDPASGHLLVQACVGRQPALPAGGLDCSKTADVTLYDMLKVRGFLELYAPFSGNDFHLYVGTRQNPVRVQLLTYPEQNGYVMIDRSSLRAGAGLAWSFTKEQRQNLVICTAYYKVTAGAHLNADFGVTYTPPALDASVSFGASASAEAGCGDLQVRVAAGLDASGTLHVAQASKYFDGDVSAYITLPSLPDISFQLHTHQDF</sequence>
<evidence type="ECO:0000313" key="3">
    <source>
        <dbReference type="Proteomes" id="UP001595939"/>
    </source>
</evidence>
<evidence type="ECO:0000313" key="2">
    <source>
        <dbReference type="EMBL" id="MFC4455203.1"/>
    </source>
</evidence>
<evidence type="ECO:0000259" key="1">
    <source>
        <dbReference type="PROSITE" id="PS50093"/>
    </source>
</evidence>
<feature type="domain" description="PKD" evidence="1">
    <location>
        <begin position="1083"/>
        <end position="1172"/>
    </location>
</feature>
<organism evidence="2 3">
    <name type="scientific">Deinococcus sonorensis</name>
    <dbReference type="NCBI Taxonomy" id="309891"/>
    <lineage>
        <taxon>Bacteria</taxon>
        <taxon>Thermotogati</taxon>
        <taxon>Deinococcota</taxon>
        <taxon>Deinococci</taxon>
        <taxon>Deinococcales</taxon>
        <taxon>Deinococcaceae</taxon>
        <taxon>Deinococcus</taxon>
    </lineage>
</organism>
<dbReference type="InterPro" id="IPR022409">
    <property type="entry name" value="PKD/Chitinase_dom"/>
</dbReference>
<dbReference type="Proteomes" id="UP001595939">
    <property type="component" value="Unassembled WGS sequence"/>
</dbReference>
<name>A0ABV8YAP4_9DEIO</name>
<keyword evidence="3" id="KW-1185">Reference proteome</keyword>
<dbReference type="PROSITE" id="PS50093">
    <property type="entry name" value="PKD"/>
    <property type="match status" value="8"/>
</dbReference>
<dbReference type="RefSeq" id="WP_380129920.1">
    <property type="nucleotide sequence ID" value="NZ_JBHSEG010000008.1"/>
</dbReference>
<dbReference type="InterPro" id="IPR013783">
    <property type="entry name" value="Ig-like_fold"/>
</dbReference>
<feature type="domain" description="PKD" evidence="1">
    <location>
        <begin position="1029"/>
        <end position="1068"/>
    </location>
</feature>
<accession>A0ABV8YAP4</accession>
<feature type="domain" description="PKD" evidence="1">
    <location>
        <begin position="635"/>
        <end position="680"/>
    </location>
</feature>
<dbReference type="InterPro" id="IPR000601">
    <property type="entry name" value="PKD_dom"/>
</dbReference>
<reference evidence="3" key="1">
    <citation type="journal article" date="2019" name="Int. J. Syst. Evol. Microbiol.">
        <title>The Global Catalogue of Microorganisms (GCM) 10K type strain sequencing project: providing services to taxonomists for standard genome sequencing and annotation.</title>
        <authorList>
            <consortium name="The Broad Institute Genomics Platform"/>
            <consortium name="The Broad Institute Genome Sequencing Center for Infectious Disease"/>
            <person name="Wu L."/>
            <person name="Ma J."/>
        </authorList>
    </citation>
    <scope>NUCLEOTIDE SEQUENCE [LARGE SCALE GENOMIC DNA]</scope>
    <source>
        <strain evidence="3">CCUG 39970</strain>
    </source>
</reference>
<dbReference type="Pfam" id="PF00801">
    <property type="entry name" value="PKD"/>
    <property type="match status" value="2"/>
</dbReference>
<dbReference type="InterPro" id="IPR035986">
    <property type="entry name" value="PKD_dom_sf"/>
</dbReference>
<dbReference type="SUPFAM" id="SSF49299">
    <property type="entry name" value="PKD domain"/>
    <property type="match status" value="10"/>
</dbReference>
<feature type="domain" description="PKD" evidence="1">
    <location>
        <begin position="311"/>
        <end position="371"/>
    </location>
</feature>